<dbReference type="InterPro" id="IPR010920">
    <property type="entry name" value="LSM_dom_sf"/>
</dbReference>
<organism evidence="2 3">
    <name type="scientific">Vanrija humicola</name>
    <name type="common">Yeast</name>
    <name type="synonym">Cryptococcus humicola</name>
    <dbReference type="NCBI Taxonomy" id="5417"/>
    <lineage>
        <taxon>Eukaryota</taxon>
        <taxon>Fungi</taxon>
        <taxon>Dikarya</taxon>
        <taxon>Basidiomycota</taxon>
        <taxon>Agaricomycotina</taxon>
        <taxon>Tremellomycetes</taxon>
        <taxon>Trichosporonales</taxon>
        <taxon>Trichosporonaceae</taxon>
        <taxon>Vanrija</taxon>
    </lineage>
</organism>
<protein>
    <recommendedName>
        <fullName evidence="1">Sm domain-containing protein</fullName>
    </recommendedName>
</protein>
<sequence>MSAAAAQPADPAPAPLRLPPREALRALLHSRLQVSLVDGRVLSGQLLAVDRSAALLLSGVTEHRTLPPTAEGHNVATYYPFSRVGGEEPGPAGGSGSGGARRARELASVLVPFRHVVGVELCDEDAAVWTHFAGVEVRDGVAVP</sequence>
<dbReference type="SMART" id="SM00651">
    <property type="entry name" value="Sm"/>
    <property type="match status" value="1"/>
</dbReference>
<dbReference type="InterPro" id="IPR001163">
    <property type="entry name" value="Sm_dom_euk/arc"/>
</dbReference>
<feature type="domain" description="Sm" evidence="1">
    <location>
        <begin position="22"/>
        <end position="121"/>
    </location>
</feature>
<proteinExistence type="predicted"/>
<comment type="caution">
    <text evidence="2">The sequence shown here is derived from an EMBL/GenBank/DDBJ whole genome shotgun (WGS) entry which is preliminary data.</text>
</comment>
<evidence type="ECO:0000259" key="1">
    <source>
        <dbReference type="SMART" id="SM00651"/>
    </source>
</evidence>
<evidence type="ECO:0000313" key="2">
    <source>
        <dbReference type="EMBL" id="TXT05028.1"/>
    </source>
</evidence>
<accession>A0A7D8UZI3</accession>
<dbReference type="Proteomes" id="UP000473826">
    <property type="component" value="Unassembled WGS sequence"/>
</dbReference>
<gene>
    <name evidence="2" type="ORF">VHUM_03848</name>
</gene>
<dbReference type="EMBL" id="QKWK01000012">
    <property type="protein sequence ID" value="TXT05028.1"/>
    <property type="molecule type" value="Genomic_DNA"/>
</dbReference>
<dbReference type="OrthoDB" id="2020720at2759"/>
<dbReference type="Gene3D" id="2.30.30.100">
    <property type="match status" value="1"/>
</dbReference>
<dbReference type="AlphaFoldDB" id="A0A7D8UZI3"/>
<evidence type="ECO:0000313" key="3">
    <source>
        <dbReference type="Proteomes" id="UP000473826"/>
    </source>
</evidence>
<dbReference type="GO" id="GO:0032991">
    <property type="term" value="C:protein-containing complex"/>
    <property type="evidence" value="ECO:0007669"/>
    <property type="project" value="UniProtKB-ARBA"/>
</dbReference>
<reference evidence="2 3" key="1">
    <citation type="journal article" date="2019" name="PLoS Genet.">
        <title>Convergent evolution of linked mating-type loci in basidiomycete fungi.</title>
        <authorList>
            <person name="Sun S."/>
            <person name="Coelho M.A."/>
            <person name="Heitman J."/>
            <person name="Nowrousian M."/>
        </authorList>
    </citation>
    <scope>NUCLEOTIDE SEQUENCE [LARGE SCALE GENOMIC DNA]</scope>
    <source>
        <strain evidence="2 3">CBS 4282</strain>
    </source>
</reference>
<name>A0A7D8UZI3_VANHU</name>
<keyword evidence="3" id="KW-1185">Reference proteome</keyword>
<dbReference type="SUPFAM" id="SSF50182">
    <property type="entry name" value="Sm-like ribonucleoproteins"/>
    <property type="match status" value="1"/>
</dbReference>